<accession>A0A1I5EPK1</accession>
<dbReference type="EMBL" id="FOVR01000003">
    <property type="protein sequence ID" value="SFO13432.1"/>
    <property type="molecule type" value="Genomic_DNA"/>
</dbReference>
<dbReference type="AlphaFoldDB" id="A0A1I5EPK1"/>
<evidence type="ECO:0000256" key="1">
    <source>
        <dbReference type="SAM" id="Phobius"/>
    </source>
</evidence>
<keyword evidence="1" id="KW-0472">Membrane</keyword>
<keyword evidence="1" id="KW-0812">Transmembrane</keyword>
<evidence type="ECO:0000313" key="3">
    <source>
        <dbReference type="Proteomes" id="UP000199236"/>
    </source>
</evidence>
<keyword evidence="3" id="KW-1185">Reference proteome</keyword>
<dbReference type="Proteomes" id="UP000199236">
    <property type="component" value="Unassembled WGS sequence"/>
</dbReference>
<name>A0A1I5EPK1_9HYPH</name>
<sequence length="134" mass="14539">MSDYKGSIARTAFAGKCPRCGEGKLYKSFLKVGDQCDACGLDYGFIDSGDGPAPFVIMIVGFIATGGLLYTEFTYEPPVWLQAIIWAPVATLLCVAFLYWLKGALIAQQYQTKAEQGQRLDGPLAEVVNKAEAE</sequence>
<feature type="transmembrane region" description="Helical" evidence="1">
    <location>
        <begin position="55"/>
        <end position="73"/>
    </location>
</feature>
<reference evidence="2 3" key="1">
    <citation type="submission" date="2016-10" db="EMBL/GenBank/DDBJ databases">
        <authorList>
            <person name="de Groot N.N."/>
        </authorList>
    </citation>
    <scope>NUCLEOTIDE SEQUENCE [LARGE SCALE GENOMIC DNA]</scope>
    <source>
        <strain evidence="2 3">CGMCC 1.9157</strain>
    </source>
</reference>
<dbReference type="RefSeq" id="WP_244544634.1">
    <property type="nucleotide sequence ID" value="NZ_FOVR01000003.1"/>
</dbReference>
<proteinExistence type="predicted"/>
<dbReference type="InterPro" id="IPR009325">
    <property type="entry name" value="DUF983"/>
</dbReference>
<keyword evidence="1" id="KW-1133">Transmembrane helix</keyword>
<dbReference type="STRING" id="655353.SAMN04488056_103287"/>
<gene>
    <name evidence="2" type="ORF">SAMN04488056_103287</name>
</gene>
<evidence type="ECO:0000313" key="2">
    <source>
        <dbReference type="EMBL" id="SFO13432.1"/>
    </source>
</evidence>
<feature type="transmembrane region" description="Helical" evidence="1">
    <location>
        <begin position="79"/>
        <end position="101"/>
    </location>
</feature>
<protein>
    <submittedName>
        <fullName evidence="2">Uncharacterized conserved protein, DUF983 family</fullName>
    </submittedName>
</protein>
<dbReference type="Pfam" id="PF06170">
    <property type="entry name" value="DUF983"/>
    <property type="match status" value="1"/>
</dbReference>
<organism evidence="2 3">
    <name type="scientific">Cohaesibacter marisflavi</name>
    <dbReference type="NCBI Taxonomy" id="655353"/>
    <lineage>
        <taxon>Bacteria</taxon>
        <taxon>Pseudomonadati</taxon>
        <taxon>Pseudomonadota</taxon>
        <taxon>Alphaproteobacteria</taxon>
        <taxon>Hyphomicrobiales</taxon>
        <taxon>Cohaesibacteraceae</taxon>
    </lineage>
</organism>